<organism evidence="11 12">
    <name type="scientific">Bacteroides ovatus</name>
    <dbReference type="NCBI Taxonomy" id="28116"/>
    <lineage>
        <taxon>Bacteria</taxon>
        <taxon>Pseudomonadati</taxon>
        <taxon>Bacteroidota</taxon>
        <taxon>Bacteroidia</taxon>
        <taxon>Bacteroidales</taxon>
        <taxon>Bacteroidaceae</taxon>
        <taxon>Bacteroides</taxon>
    </lineage>
</organism>
<comment type="function">
    <text evidence="1">Alpha-L-fucosidase is responsible for hydrolyzing the alpha-1,6-linked fucose joined to the reducing-end N-acetylglucosamine of the carbohydrate moieties of glycoproteins.</text>
</comment>
<name>A0A395W1K4_BACOV</name>
<dbReference type="InterPro" id="IPR017853">
    <property type="entry name" value="GH"/>
</dbReference>
<feature type="site" description="May be important for catalysis" evidence="7">
    <location>
        <position position="312"/>
    </location>
</feature>
<feature type="chain" id="PRO_5036073758" description="alpha-L-fucosidase" evidence="8">
    <location>
        <begin position="26"/>
        <end position="472"/>
    </location>
</feature>
<evidence type="ECO:0000256" key="6">
    <source>
        <dbReference type="ARBA" id="ARBA00023295"/>
    </source>
</evidence>
<sequence length="472" mass="54864">MRKMKSMKVVLAALFGLSFSWNVCAQQSDIKDQGYVHKSSTSYEYPTDPAVLQKLDQWRDLKFGVLFHWGLYSVPGTFESWLLCSEEKFIPRRTKIFGDMPYDDFKKWYWGLSESFNPTKFAPEVWADIMKDAGMKYMIFTTKHHDGFCMFDTKETDFSIAKGPFKNNPLKDVTYQVFDAFRQKDFMIGAYFSKPDWHCNDYWSRDRATPTRNVNYDIKLNPDKWKRFQEYTANQINELMTRYGRVDLLWLDGGWVRAPKEDIKMDQIIDKAREYQPGLIAVDRTVPGRNENYQTPELTIPKRQLDHPWESCITLTNHWGWWKDAPYKSAAQVINILTEIVAKGGSLVLGVGPTPEGTIEEEGIQRLKEIGQWLKINGEAIYNTRTTPVYQSENIWFTANKDGKTLYAIYALPDNVELPQEIVWEGNEPAGKMVLLQNGRSVKYRTKDGKVTVTLPKGLKNESLVFKFKQKL</sequence>
<dbReference type="InterPro" id="IPR000933">
    <property type="entry name" value="Glyco_hydro_29"/>
</dbReference>
<dbReference type="PIRSF" id="PIRSF001092">
    <property type="entry name" value="Alpha-L-fucosidase"/>
    <property type="match status" value="1"/>
</dbReference>
<dbReference type="EC" id="3.2.1.51" evidence="3"/>
<reference evidence="11 12" key="1">
    <citation type="submission" date="2018-08" db="EMBL/GenBank/DDBJ databases">
        <title>A genome reference for cultivated species of the human gut microbiota.</title>
        <authorList>
            <person name="Zou Y."/>
            <person name="Xue W."/>
            <person name="Luo G."/>
        </authorList>
    </citation>
    <scope>NUCLEOTIDE SEQUENCE [LARGE SCALE GENOMIC DNA]</scope>
    <source>
        <strain evidence="11 12">AF20-9LB</strain>
    </source>
</reference>
<dbReference type="GO" id="GO:0006004">
    <property type="term" value="P:fucose metabolic process"/>
    <property type="evidence" value="ECO:0007669"/>
    <property type="project" value="InterPro"/>
</dbReference>
<evidence type="ECO:0000256" key="7">
    <source>
        <dbReference type="PIRSR" id="PIRSR001092-1"/>
    </source>
</evidence>
<dbReference type="InterPro" id="IPR057739">
    <property type="entry name" value="Glyco_hydro_29_N"/>
</dbReference>
<dbReference type="PRINTS" id="PR00741">
    <property type="entry name" value="GLHYDRLASE29"/>
</dbReference>
<keyword evidence="6" id="KW-0326">Glycosidase</keyword>
<reference evidence="10 13" key="2">
    <citation type="journal article" date="2019" name="Nat. Med.">
        <title>A library of human gut bacterial isolates paired with longitudinal multiomics data enables mechanistic microbiome research.</title>
        <authorList>
            <person name="Poyet M."/>
            <person name="Groussin M."/>
            <person name="Gibbons S.M."/>
            <person name="Avila-Pacheco J."/>
            <person name="Jiang X."/>
            <person name="Kearney S.M."/>
            <person name="Perrotta A.R."/>
            <person name="Berdy B."/>
            <person name="Zhao S."/>
            <person name="Lieberman T.D."/>
            <person name="Swanson P.K."/>
            <person name="Smith M."/>
            <person name="Roesemann S."/>
            <person name="Alexander J.E."/>
            <person name="Rich S.A."/>
            <person name="Livny J."/>
            <person name="Vlamakis H."/>
            <person name="Clish C."/>
            <person name="Bullock K."/>
            <person name="Deik A."/>
            <person name="Scott J."/>
            <person name="Pierce K.A."/>
            <person name="Xavier R.J."/>
            <person name="Alm E.J."/>
        </authorList>
    </citation>
    <scope>NUCLEOTIDE SEQUENCE [LARGE SCALE GENOMIC DNA]</scope>
    <source>
        <strain evidence="10 13">BIOML-A183</strain>
    </source>
</reference>
<evidence type="ECO:0000256" key="5">
    <source>
        <dbReference type="ARBA" id="ARBA00022801"/>
    </source>
</evidence>
<dbReference type="KEGG" id="boa:Bovatus_01809"/>
<evidence type="ECO:0000313" key="10">
    <source>
        <dbReference type="EMBL" id="KAA3809672.1"/>
    </source>
</evidence>
<keyword evidence="5" id="KW-0378">Hydrolase</keyword>
<evidence type="ECO:0000259" key="9">
    <source>
        <dbReference type="Pfam" id="PF01120"/>
    </source>
</evidence>
<accession>A0A395W1K4</accession>
<dbReference type="PANTHER" id="PTHR10030">
    <property type="entry name" value="ALPHA-L-FUCOSIDASE"/>
    <property type="match status" value="1"/>
</dbReference>
<dbReference type="InterPro" id="IPR016286">
    <property type="entry name" value="FUC_metazoa-typ"/>
</dbReference>
<feature type="signal peptide" evidence="8">
    <location>
        <begin position="1"/>
        <end position="25"/>
    </location>
</feature>
<evidence type="ECO:0000256" key="8">
    <source>
        <dbReference type="SAM" id="SignalP"/>
    </source>
</evidence>
<dbReference type="GeneID" id="29451718"/>
<keyword evidence="4 8" id="KW-0732">Signal</keyword>
<dbReference type="SUPFAM" id="SSF51445">
    <property type="entry name" value="(Trans)glycosidases"/>
    <property type="match status" value="1"/>
</dbReference>
<evidence type="ECO:0000256" key="3">
    <source>
        <dbReference type="ARBA" id="ARBA00012662"/>
    </source>
</evidence>
<comment type="caution">
    <text evidence="11">The sequence shown here is derived from an EMBL/GenBank/DDBJ whole genome shotgun (WGS) entry which is preliminary data.</text>
</comment>
<evidence type="ECO:0000256" key="2">
    <source>
        <dbReference type="ARBA" id="ARBA00007951"/>
    </source>
</evidence>
<dbReference type="SMART" id="SM00812">
    <property type="entry name" value="Alpha_L_fucos"/>
    <property type="match status" value="1"/>
</dbReference>
<dbReference type="Gene3D" id="3.20.20.80">
    <property type="entry name" value="Glycosidases"/>
    <property type="match status" value="1"/>
</dbReference>
<dbReference type="Pfam" id="PF01120">
    <property type="entry name" value="Alpha_L_fucos"/>
    <property type="match status" value="1"/>
</dbReference>
<dbReference type="GO" id="GO:0016139">
    <property type="term" value="P:glycoside catabolic process"/>
    <property type="evidence" value="ECO:0007669"/>
    <property type="project" value="TreeGrafter"/>
</dbReference>
<evidence type="ECO:0000256" key="4">
    <source>
        <dbReference type="ARBA" id="ARBA00022729"/>
    </source>
</evidence>
<evidence type="ECO:0000313" key="13">
    <source>
        <dbReference type="Proteomes" id="UP000460135"/>
    </source>
</evidence>
<dbReference type="GO" id="GO:0004560">
    <property type="term" value="F:alpha-L-fucosidase activity"/>
    <property type="evidence" value="ECO:0007669"/>
    <property type="project" value="InterPro"/>
</dbReference>
<evidence type="ECO:0000313" key="12">
    <source>
        <dbReference type="Proteomes" id="UP000266492"/>
    </source>
</evidence>
<comment type="similarity">
    <text evidence="2">Belongs to the glycosyl hydrolase 29 family.</text>
</comment>
<dbReference type="EMBL" id="QRVZ01000001">
    <property type="protein sequence ID" value="RGS88026.1"/>
    <property type="molecule type" value="Genomic_DNA"/>
</dbReference>
<gene>
    <name evidence="11" type="ORF">DWX70_00340</name>
    <name evidence="10" type="ORF">F3F51_02235</name>
</gene>
<proteinExistence type="inferred from homology"/>
<dbReference type="Proteomes" id="UP000266492">
    <property type="component" value="Unassembled WGS sequence"/>
</dbReference>
<dbReference type="Proteomes" id="UP000460135">
    <property type="component" value="Unassembled WGS sequence"/>
</dbReference>
<protein>
    <recommendedName>
        <fullName evidence="3">alpha-L-fucosidase</fullName>
        <ecNumber evidence="3">3.2.1.51</ecNumber>
    </recommendedName>
</protein>
<feature type="domain" description="Glycoside hydrolase family 29 N-terminal" evidence="9">
    <location>
        <begin position="37"/>
        <end position="379"/>
    </location>
</feature>
<dbReference type="RefSeq" id="WP_004300973.1">
    <property type="nucleotide sequence ID" value="NZ_BAABYJ010000001.1"/>
</dbReference>
<dbReference type="EMBL" id="VWLX01000001">
    <property type="protein sequence ID" value="KAA3809672.1"/>
    <property type="molecule type" value="Genomic_DNA"/>
</dbReference>
<evidence type="ECO:0000256" key="1">
    <source>
        <dbReference type="ARBA" id="ARBA00004071"/>
    </source>
</evidence>
<dbReference type="AlphaFoldDB" id="A0A395W1K4"/>
<dbReference type="GO" id="GO:0005764">
    <property type="term" value="C:lysosome"/>
    <property type="evidence" value="ECO:0007669"/>
    <property type="project" value="TreeGrafter"/>
</dbReference>
<dbReference type="PANTHER" id="PTHR10030:SF37">
    <property type="entry name" value="ALPHA-L-FUCOSIDASE-RELATED"/>
    <property type="match status" value="1"/>
</dbReference>
<evidence type="ECO:0000313" key="11">
    <source>
        <dbReference type="EMBL" id="RGS88026.1"/>
    </source>
</evidence>